<dbReference type="PANTHER" id="PTHR15439:SF22">
    <property type="entry name" value="C3H1-TYPE DOMAIN-CONTAINING PROTEIN-RELATED"/>
    <property type="match status" value="1"/>
</dbReference>
<dbReference type="GeneID" id="39749455"/>
<evidence type="ECO:0008006" key="8">
    <source>
        <dbReference type="Google" id="ProtNLM"/>
    </source>
</evidence>
<feature type="coiled-coil region" evidence="1">
    <location>
        <begin position="5099"/>
        <end position="5126"/>
    </location>
</feature>
<feature type="region of interest" description="Disordered" evidence="2">
    <location>
        <begin position="5075"/>
        <end position="5097"/>
    </location>
</feature>
<feature type="transmembrane region" description="Helical" evidence="3">
    <location>
        <begin position="4658"/>
        <end position="4677"/>
    </location>
</feature>
<dbReference type="RefSeq" id="XP_028545306.1">
    <property type="nucleotide sequence ID" value="XM_028689505.1"/>
</dbReference>
<feature type="transmembrane region" description="Helical" evidence="3">
    <location>
        <begin position="4634"/>
        <end position="4652"/>
    </location>
</feature>
<feature type="transmembrane region" description="Helical" evidence="3">
    <location>
        <begin position="4237"/>
        <end position="4261"/>
    </location>
</feature>
<feature type="region of interest" description="Disordered" evidence="2">
    <location>
        <begin position="2523"/>
        <end position="2576"/>
    </location>
</feature>
<proteinExistence type="predicted"/>
<comment type="caution">
    <text evidence="6">The sequence shown here is derived from an EMBL/GenBank/DDBJ whole genome shotgun (WGS) entry which is preliminary data.</text>
</comment>
<feature type="region of interest" description="Disordered" evidence="2">
    <location>
        <begin position="2009"/>
        <end position="2031"/>
    </location>
</feature>
<evidence type="ECO:0000259" key="4">
    <source>
        <dbReference type="Pfam" id="PF07699"/>
    </source>
</evidence>
<feature type="transmembrane region" description="Helical" evidence="3">
    <location>
        <begin position="4697"/>
        <end position="4713"/>
    </location>
</feature>
<dbReference type="Pfam" id="PF07699">
    <property type="entry name" value="Ephrin_rec_like"/>
    <property type="match status" value="2"/>
</dbReference>
<gene>
    <name evidence="6" type="ORF">PGO_127150</name>
</gene>
<feature type="domain" description="Tyrosine-protein kinase ephrin type A/B receptor-like" evidence="4">
    <location>
        <begin position="3308"/>
        <end position="3351"/>
    </location>
</feature>
<keyword evidence="7" id="KW-1185">Reference proteome</keyword>
<dbReference type="InterPro" id="IPR056048">
    <property type="entry name" value="CRMPA/B-like_DUF7631"/>
</dbReference>
<evidence type="ECO:0000256" key="2">
    <source>
        <dbReference type="SAM" id="MobiDB-lite"/>
    </source>
</evidence>
<dbReference type="GO" id="GO:0061630">
    <property type="term" value="F:ubiquitin protein ligase activity"/>
    <property type="evidence" value="ECO:0007669"/>
    <property type="project" value="InterPro"/>
</dbReference>
<organism evidence="6 7">
    <name type="scientific">Plasmodium gonderi</name>
    <dbReference type="NCBI Taxonomy" id="77519"/>
    <lineage>
        <taxon>Eukaryota</taxon>
        <taxon>Sar</taxon>
        <taxon>Alveolata</taxon>
        <taxon>Apicomplexa</taxon>
        <taxon>Aconoidasida</taxon>
        <taxon>Haemosporida</taxon>
        <taxon>Plasmodiidae</taxon>
        <taxon>Plasmodium</taxon>
        <taxon>Plasmodium (Plasmodium)</taxon>
    </lineage>
</organism>
<feature type="domain" description="Tyrosine-protein kinase ephrin type A/B receptor-like" evidence="4">
    <location>
        <begin position="3665"/>
        <end position="3710"/>
    </location>
</feature>
<name>A0A1Y1JNA6_PLAGO</name>
<dbReference type="InterPro" id="IPR011641">
    <property type="entry name" value="Tyr-kin_ephrin_A/B_rcpt-like"/>
</dbReference>
<dbReference type="GO" id="GO:0016567">
    <property type="term" value="P:protein ubiquitination"/>
    <property type="evidence" value="ECO:0007669"/>
    <property type="project" value="InterPro"/>
</dbReference>
<dbReference type="OMA" id="FIKECHY"/>
<dbReference type="Proteomes" id="UP000195521">
    <property type="component" value="Unassembled WGS sequence"/>
</dbReference>
<feature type="transmembrane region" description="Helical" evidence="3">
    <location>
        <begin position="4319"/>
        <end position="4339"/>
    </location>
</feature>
<dbReference type="InterPro" id="IPR033489">
    <property type="entry name" value="RBBP6"/>
</dbReference>
<dbReference type="Pfam" id="PF24634">
    <property type="entry name" value="DUF7631"/>
    <property type="match status" value="1"/>
</dbReference>
<dbReference type="SUPFAM" id="SSF57184">
    <property type="entry name" value="Growth factor receptor domain"/>
    <property type="match status" value="3"/>
</dbReference>
<keyword evidence="3" id="KW-0812">Transmembrane</keyword>
<keyword evidence="3" id="KW-1133">Transmembrane helix</keyword>
<feature type="transmembrane region" description="Helical" evidence="3">
    <location>
        <begin position="4719"/>
        <end position="4738"/>
    </location>
</feature>
<evidence type="ECO:0000259" key="5">
    <source>
        <dbReference type="Pfam" id="PF24634"/>
    </source>
</evidence>
<dbReference type="SMART" id="SM01411">
    <property type="entry name" value="Ephrin_rec_like"/>
    <property type="match status" value="7"/>
</dbReference>
<dbReference type="Gene3D" id="2.10.50.10">
    <property type="entry name" value="Tumor Necrosis Factor Receptor, subunit A, domain 2"/>
    <property type="match status" value="4"/>
</dbReference>
<keyword evidence="3" id="KW-0472">Membrane</keyword>
<accession>A0A1Y1JNA6</accession>
<evidence type="ECO:0000256" key="3">
    <source>
        <dbReference type="SAM" id="Phobius"/>
    </source>
</evidence>
<feature type="compositionally biased region" description="Polar residues" evidence="2">
    <location>
        <begin position="2528"/>
        <end position="2540"/>
    </location>
</feature>
<feature type="transmembrane region" description="Helical" evidence="3">
    <location>
        <begin position="4583"/>
        <end position="4608"/>
    </location>
</feature>
<dbReference type="OrthoDB" id="6515930at2759"/>
<protein>
    <recommendedName>
        <fullName evidence="8">Cysteine repeat modular protein 4</fullName>
    </recommendedName>
</protein>
<feature type="transmembrane region" description="Helical" evidence="3">
    <location>
        <begin position="4205"/>
        <end position="4231"/>
    </location>
</feature>
<keyword evidence="1" id="KW-0175">Coiled coil</keyword>
<sequence length="5328" mass="628185">MEQKKMVNILNFSFFAICLIIFLKSIKANIHISHFTYEVKTFSVHAEQFETPYIAILKIDEDGIGTPNFELSDSYVIYDDNGINDCTLPSPYLGKVIAKIQDGKKFLFVQKQDAHIFIKDQSNKCSLISPIEKSLHIPQTIKQNNEEIKVGELTDCSDDNIDKFKYYFGLFDDFFISEDEKCETVLKSSFVKNIDVSNCVGIIGHVTKFHELNDGTYYTCFKNNNISLLLSTFVVDKKIIHTTFYCNFENPSCSVTINAILFQNVSNITDETLVLKTNCSDATNPILKNDYILDGEYYTFHFPNNNSTHYNEVCILDNLKYKGVGTIIFLQTYKPIICFIGSECVIKIFTDKEKIKYIIDNVESTTFTWSYNTCDNKTLENEEITTHLKQQDDYLYLISDNPLVKENNLCLKKKEKYDLLLSIELTVNPQYKIYYSLINYVIINHMVHTFEYHNYSGPYLKYECSHKATALNEYNSLKDNNDNEFIFKNEKLNFNIDFNATTMRLCLKQINYFDIGSVRIEQIINFNVNSLDPIRFSAIISLYNKDINTKLLKFAIKDNESCHSNKGFFLKTNNDFPKESFYKDIIIDAEAEYEVENVINLNKHRYYICMCSLEEKCNESNNLDDYNSYTNINIDNYITPLEKKKYVCKLFYICAFTIKFPSQIVSDMWISKIGTSCNTYEFADVEIHYKKNNEISDEASNVTAIDFTISYKLSQMNIKLLNRDISICGNYKEQKFIFFMETDFFIIYNNIPNTIFDVINIGYEKLCNDRKTLYIYSYYNGETNLYKKIEIDKNNNTPKIQLNLEYDHLKYNKVYFIKECHYCKHVLTHNPEQDTHIFQDAPMTSEVRREKRATQYNNNHFAPEEIINIYNCSNQILDNHAITSAILFDGPNKEVNFYCYIGSDCSYKGQFTLLWYHYSIYAEITKTKRLTILYEEIPKNKNNKSEIFSGIRNSSITLKLSGHNMYEIKPGPYKIIYSRKILGIFRENYIGILHYIGASQQLNQIVNLNETEITLDGYFKNIEHSKIKVIRYPTCDFLSVLYKNNEYAESVANKLKREAKDESKKEGKIEENEEKEGKIMKIYNTLRTEVLKNTQECLESSDFKLTCKNMKPINTKFSLCWCYEKIPGFCNFLENMEYLITEISSLEYSIKPIVPITKPPSNVFMNYRNKEQFFLLEDDCSNIKNFHLKSQLNEEGHILNLFKELEFPKKYNLCICEITENDACDNEKQFKPMVIKIDDDEYNKILLDDLSKYNTKIWPVKDFNFSSEFLKGLKTGIMQAMVFLPGSKEYKEYICFSGIPCNTFIKMQNVVDKEKMHTKKERKIREQRIHNQKEIDASKKGDEKKDTLENKTYFRIHSNTVEEDIEKIYITLSDTKECKNEYGEIYESERGNIVLIQEIEYSNQQIIDVLYDFKIDFVPPDITRTYEICAFHRRTDKFYYNVGSVMFYGMFNENKNKEIISGDPFTLELKQFYSKYNIFIRFIYEKYEDSNECRKNDTYSERVFLSDTVQQLLTSHTQEEIEDNIIRYEWKNLLIILDADNYSYLFTHRNKDISHNIYVCTCYELIEGNCSTTDLYYTKAMKIKVHTAVLIEPKINSTIHFMKRFILKLQTSKVLKGAIRIFPIDLMEDLSKLCLEINQRKIFLTFYPRVNEYEQYYDVLINFPSQGIVVCWCSKDICDDNDYLTKVGFFKLSSPSVLEVNTDINGNFSFSYLNEWININDRIRFVADYSSCSDDKNVNLFDNTIQINNINYNNDWEQSIEMYGKPREIIKEINDSFTWVSQNYRIINIQEKHIKICYCFYYTNGNCQDTRSYTYIGLVHNNTLNKRITQNKNQIDQTSNLHSLNGNSIKFVAMNSYNDNIKDICNTQNNQNLTLIPFFQNSAFIYASFKSKVLNIFKEHYKNEINFVVCYSSYFYTFKSTYLLRIIDYNELSHTSNPLNHNYVLRHTGFTFNSHQKKEGSGVNMNKLRALLLSYVNIKPRRDIFFNYFFEEMKFKHHDMSITDINDNNKDYNSEDENEMNNDNSNNKKKGNISKQLRKKLIIALSVSNKSPRANSREIMHYKQKSGITINFILENIIFTEDTSIVLCCYNGNYVEAFLMDGKNYYINKDDKLNILHNVLKVYHPNLDQDIKRQNLIIEQFTNLYEEFRKYNYIMVENSNDVGFYKNHTLIQLKNSSFKLKIYGKNIPDHEYTLYIVEFNNNCYKLDVNLHYIENNEFTIKHKYIIFKQIVINKMNNYKLCIMDKSQNIYYDVGILNITNYYVVLESFFDENIIFSNLEKMNIILNVCASNKSHDAYVIKRNGSFKITLDMEKLAFSEKSEELGKIFPEIQNHQLISCKIKEHGTIILTKMHIFFYTSDNNLSFTTNHNLLIPVDIDFDEQYIYITDLHLRKIARLQILSNGIPHNIIHKGKKKRSIHNKHLKSYQHNMGIFKKTTISKNMQHDNPASHRNVYTTYATQNTNRGSNYSEESKTIENTLQMNKGTFKNDAIMLKNANKRNYNHMNQDIHRNFLNLRMLRKDIRNEKNKTSSLQKSEKSNPPNKDLRGEQIILDVNPNDNVGDGSAISPKPITNKGNNTLSKNLRELYNYLQTKISNNSLTKHLHKILGREKISRKKSFIYTFLDFFKKEKKIIQSSYNTNEKYQQIMPSNTPEETNKQENQSVEKNFITVEQPSRNVRKKRNVPINIDQLIYDNIIQKNIKKFLNPVQTPNYLSNEINYIDMKNLKTPLFISIQDNLLYILDSTRNNFFSYNLQSKEITELEDYNASSHKFILKNPLNFYIYHGEQTGHTTHRTNIAFVTQIKSNEIKIIDLNKKKYKIVKAIQLRKGYKNNGINKVIAIDQNLLIVTSQVYKGNIIYHYHFNSFDHYFRMSFDYIFAENYNSNDILNIEPQIGIYSDSVIFFCFLNSDNKCTNVDELTKLNISYETGIITGKLNYFGVFQLKIFAKTHFQHQIKIYKDLFSYCDVGKQFNVENKACESCPIGTFWDNVELKCEKCEKYFKNTSTLKSGSKLITDCLCSSGYEFSEKTASCEQCKPGYYKKSTGNFICIKGCPINRNSIVYGAKSYDEMSCTCNEGYFESNNKCLLCRKDYYCPGNGVIIQCNKYEISKEGAKSKNECICKENFIFDEKNKTCIYVSFIGKVKGDVIYCSLYDPIYLDTNIFAIPNNHNYGLVDTVYNYDEDLLLKENTFQYAYFDKNNSDHDNTKIKILNINNEQIQRNNDNNRNREIFAIEVDIPKPTKCKLCESGYYLDNKREKCIPCSNKYCEGFDQNQKGCPKNSIVNRKKASSIFDCQCKSGYGSINQRRNKYSNKLSCKICPKNFFKHNISEELCLPCPHNTYTESEGSTSIQNCLPLEGYFLLMFRTINIEYVRYKFDINSENRIYSYFKDNVKSLDDDVYQLFLDQNFNELFHNLDNNHGKNTHTGHRNGNKNDQVEVQPNGINAEKNKYNLKNLQNLDFLKRTSLFSIFIVLLKNIEEHYNWESDKMLNVTCHVNLHLKNNPNYTISYKPNLQSCVHTCKTNIYCTGVEFSRKNVAYTQIFLKNNQKKIVGYFKCKHYFFEDIYDYTSHLDHFLDENIEKSVPSKIPSEYINFILRNKKNTIFTCSINRDSKYLLYKKYQVLGCFMEKFCPGNHTPYLITCPPNSKTEVVLATGVDKCLCLKGYSYAGIVTHRCSVCDRGTYKNSTGNFKCENCPLTFSTANIGSTSINDCSCTPGNYLDFDTLQNFINSEKINYKNIIEKYFIVPKKKENNIYYTTEIIKISLNTLSKEEVIEGNNQTLKRYIAVCKPCSLDNHYCEGGIKSNLILNNKLVEGQFHTLPKKCPKELVIPKGIKQRNSINNCLCIHGKVLRASKDKKVKCFPCPPNTFKESEYDNSCSGVCPHFSTTFVGSSYENQCFCKNNYFLVTSEDENENSTNSKTPKNNKHIKSCKMCPKGAVCNRGFNIHLFLTLLKNRAYNDISILDHENPYPISGHYAVYKEKNLDNDWSPLDDNNELKYSYPYYNLLLFIQKNIEKKNYFFFDKSQDLYLNMEFIEKINKKNVNKEISNEVDKEETHNLLFLQTNAITFLQNVQNEQNNDKRGKNSNESDTNNYAKNIYFYLKKMLSISSPTKPHGSPTHAFLQSNEKTLSVEEMFNKYINEANELRKKNKKFERLPDIHQCTLPDRCLGTITNLCQKGSTGYQCNNCEKGYDMHYFKSKCHRCSVLFYDILYIILLKLVYYIIIIIIVSLNYNSSLNIFYISGILMKIWFNCSFTLIAYGFFSPTINSFITKYWYIYKILFLFHLKMFSFYMRIGCFVHYYDSDMHYNEIWYLQKYMNIFMPLFDAIFITLIMFLIIHLYKTWHKKEIQKFEYMLCTIPEMKEKYKLECLTDEQNDKPVLKKGKKKKIYICNNVKEEDEESCNHSTVTHDIEKNCMDDSENIEEKNNKLEISNENTIGFMKRKKNKIFFKDDISKHVQSEPIENSDGYNKNKEYSKYELKHVKSDNQMYSTYLNETIETIYNKKMFGPWRFINKRNEKLRKRLFLFLNDTFPCYILIIALSTPYVLMEVIQLFFCKPVKYKSQESELYLAYLTTQKCTIASHSFLIGLIIFFLVLFFYAGFCVILLSLYSKRNKYRLFDILLSNLLVGYRQGMEIFEFIFILKNFILVLLITFNIQYHFYYIILVTLILTTFSILEIYSNPFDGRSFNILNRSLRFGSTLNIFISLTIWGSFYWNYEKFFLLPILVILFYHFYMLYNIIREIILSRYFMNTENPINIKTTGYGENNIKHTNYKLYYKVMHKIKFFLNKSQKKTISMFSENKTSPNYANRQSKENIKFESIDNIIKRYNINFNTDLRKEHNIKYNAEGKKKEKEIFCIKKNHLPRNINNVALIWYDEQNEDLLFQMPYENKFCLDLNGDISKSKKRKFFNIFPNYARDKRRTKNIKYFVSAIIQVIDKFLGASKVGSIYENWFDFSMRFAFVYISWIKKINKTNKILPHTMDQLRMNIDQYIFIPLFHKYELIKHGEGKFNASKNNEPIEMIEKKHSFENTEIKISRSYGSYNHMGTLKNRKHTEENNNNAKYDNCTDDLISEKDLDSLNLTTNDNNETRRNSEENEPLDVLSYLKKKEKKKKKKKKAKEKLNKKIAKMDKPDISEHINQKDNSSNFENIFNNRSIDIFTSEMFNESTFNMLISLSELYVAMKTLKLMDIRIFTKIYQLYNEKFIKFEKSITYYINKLRDEIKLEIEEIDNEIKTGDTTEKIRIKNYYFYKEELNKRKKLEQELMCKIECLEQCIEANKRSQVIRDMLKNSRNHMQNVGNVDSDINYVFSLLYNEGTYKLDHSKTKEQNE</sequence>
<feature type="domain" description="DUF7631" evidence="5">
    <location>
        <begin position="3926"/>
        <end position="3973"/>
    </location>
</feature>
<dbReference type="EMBL" id="BDQF01000013">
    <property type="protein sequence ID" value="GAW82717.1"/>
    <property type="molecule type" value="Genomic_DNA"/>
</dbReference>
<reference evidence="7" key="1">
    <citation type="submission" date="2017-04" db="EMBL/GenBank/DDBJ databases">
        <title>Plasmodium gonderi genome.</title>
        <authorList>
            <person name="Arisue N."/>
            <person name="Honma H."/>
            <person name="Kawai S."/>
            <person name="Tougan T."/>
            <person name="Tanabe K."/>
            <person name="Horii T."/>
        </authorList>
    </citation>
    <scope>NUCLEOTIDE SEQUENCE [LARGE SCALE GENOMIC DNA]</scope>
    <source>
        <strain evidence="7">ATCC 30045</strain>
    </source>
</reference>
<evidence type="ECO:0000313" key="6">
    <source>
        <dbReference type="EMBL" id="GAW82717.1"/>
    </source>
</evidence>
<dbReference type="GO" id="GO:0006397">
    <property type="term" value="P:mRNA processing"/>
    <property type="evidence" value="ECO:0007669"/>
    <property type="project" value="InterPro"/>
</dbReference>
<evidence type="ECO:0000256" key="1">
    <source>
        <dbReference type="SAM" id="Coils"/>
    </source>
</evidence>
<dbReference type="PANTHER" id="PTHR15439">
    <property type="entry name" value="RETINOBLASTOMA-BINDING PROTEIN 6"/>
    <property type="match status" value="1"/>
</dbReference>
<evidence type="ECO:0000313" key="7">
    <source>
        <dbReference type="Proteomes" id="UP000195521"/>
    </source>
</evidence>
<dbReference type="InterPro" id="IPR009030">
    <property type="entry name" value="Growth_fac_rcpt_cys_sf"/>
</dbReference>
<feature type="transmembrane region" description="Helical" evidence="3">
    <location>
        <begin position="4522"/>
        <end position="4545"/>
    </location>
</feature>